<reference evidence="1 2" key="1">
    <citation type="submission" date="2014-02" db="EMBL/GenBank/DDBJ databases">
        <title>The small core and large imbalanced accessory genome model reveals a collaborative survival strategy of Sorangium cellulosum strains in nature.</title>
        <authorList>
            <person name="Han K."/>
            <person name="Peng R."/>
            <person name="Blom J."/>
            <person name="Li Y.-Z."/>
        </authorList>
    </citation>
    <scope>NUCLEOTIDE SEQUENCE [LARGE SCALE GENOMIC DNA]</scope>
    <source>
        <strain evidence="1 2">So0149</strain>
    </source>
</reference>
<dbReference type="Proteomes" id="UP000075515">
    <property type="component" value="Unassembled WGS sequence"/>
</dbReference>
<name>A0A150SKZ1_SORCE</name>
<dbReference type="AlphaFoldDB" id="A0A150SKZ1"/>
<comment type="caution">
    <text evidence="1">The sequence shown here is derived from an EMBL/GenBank/DDBJ whole genome shotgun (WGS) entry which is preliminary data.</text>
</comment>
<dbReference type="EMBL" id="JEMC01002305">
    <property type="protein sequence ID" value="KYF88847.1"/>
    <property type="molecule type" value="Genomic_DNA"/>
</dbReference>
<gene>
    <name evidence="1" type="ORF">BE18_22015</name>
</gene>
<evidence type="ECO:0000313" key="1">
    <source>
        <dbReference type="EMBL" id="KYF88847.1"/>
    </source>
</evidence>
<accession>A0A150SKZ1</accession>
<proteinExistence type="predicted"/>
<protein>
    <submittedName>
        <fullName evidence="1">Uncharacterized protein</fullName>
    </submittedName>
</protein>
<evidence type="ECO:0000313" key="2">
    <source>
        <dbReference type="Proteomes" id="UP000075515"/>
    </source>
</evidence>
<sequence length="353" mass="38506">MNDILTVASARLPAEVGFDRARAHARLFRSGLEGDVTAQYVEWRLGPADDQVDFLVALDRPGPQGTGVFRDLEERSRSWAEQERHAWLPVARLGAAWSGPEAPLWPRVPTVWLELDDVRGPAAAPPCVSVCLVSGYARPLEPLGAPRPDEEIDTVHRVLDLLGVPASARLSGALGRCFAALPRGGRLIHLSVMLGRDPKAVKLYGKVPRAALSPYLKAIGWSGELAALERAQRALYPEAYTGDDVYFDLNLANYDAPGRASLGLAFSQQQVARGPCQDPRRRAILDRLVEAGLCHPAKAAAVAGWPGESREQVAGEAWPRRFLRFLDIKLVWDEDQGPSAKAYLGTSWPSGLF</sequence>
<organism evidence="1 2">
    <name type="scientific">Sorangium cellulosum</name>
    <name type="common">Polyangium cellulosum</name>
    <dbReference type="NCBI Taxonomy" id="56"/>
    <lineage>
        <taxon>Bacteria</taxon>
        <taxon>Pseudomonadati</taxon>
        <taxon>Myxococcota</taxon>
        <taxon>Polyangia</taxon>
        <taxon>Polyangiales</taxon>
        <taxon>Polyangiaceae</taxon>
        <taxon>Sorangium</taxon>
    </lineage>
</organism>